<dbReference type="PANTHER" id="PTHR31811">
    <property type="entry name" value="TRNA A64-2'-O-RIBOSYLPHOSPHATE TRANSFERASE"/>
    <property type="match status" value="1"/>
</dbReference>
<evidence type="ECO:0000313" key="3">
    <source>
        <dbReference type="EMBL" id="KAJ5381598.1"/>
    </source>
</evidence>
<reference evidence="3" key="1">
    <citation type="submission" date="2022-11" db="EMBL/GenBank/DDBJ databases">
        <authorList>
            <person name="Petersen C."/>
        </authorList>
    </citation>
    <scope>NUCLEOTIDE SEQUENCE</scope>
    <source>
        <strain evidence="3">IBT 29864</strain>
    </source>
</reference>
<sequence length="509" mass="56100">MASSGSFPTLESLHFPSAQTSISQTLSSLRRSALSVSNRLQSIETDAVFVQEVAEHYDLPLVANERCGSWYIDPEGKTGSAYFKSTDGHTGQWDFSFRRLNLQLLPLANQYGGCVIVDSTRRGKLMPDALSKTIPIWCAVLNRALFPTQTDYHAVQLPPNYLGESEESQIANRIDGFVHSLQVCVYLSSMTASNPCTYMSGTGCFDPLSPSLIYFTRVEPHPAGLAWRADIFSKSQSLKLDLEHLREQLGKPMQVAWANRSYFHPTDLRKSPEYHLLVLCSASKRVHGAEMSEGGYIQGAGDDSEAWAHGLTPPVFWVNRPLLKRTAEEDLPGVIGELVREYTRENTDSKATVISPTRNLYISQTDARVDVGGKYDLVIDCNGDPAAVAENPKCLNLGCASAKLGSRDLRKSLDKVRDFVGAQLGADPSRSLLVTCDTGKDLSAGALLAIVCLFYTEDGTFDASLTKRSISKQFIRQRLAWIVSSKHDVNPSRSTLQSVNAFLMQPPDY</sequence>
<gene>
    <name evidence="3" type="ORF">N7496_004026</name>
</gene>
<dbReference type="Pfam" id="PF17184">
    <property type="entry name" value="Rit1_C"/>
    <property type="match status" value="2"/>
</dbReference>
<name>A0A9W9SSD9_9EURO</name>
<dbReference type="GeneID" id="81436134"/>
<evidence type="ECO:0008006" key="5">
    <source>
        <dbReference type="Google" id="ProtNLM"/>
    </source>
</evidence>
<dbReference type="PANTHER" id="PTHR31811:SF0">
    <property type="entry name" value="TRNA A64-2'-O-RIBOSYLPHOSPHATE TRANSFERASE"/>
    <property type="match status" value="1"/>
</dbReference>
<dbReference type="AlphaFoldDB" id="A0A9W9SSD9"/>
<dbReference type="GO" id="GO:0005737">
    <property type="term" value="C:cytoplasm"/>
    <property type="evidence" value="ECO:0007669"/>
    <property type="project" value="TreeGrafter"/>
</dbReference>
<dbReference type="InterPro" id="IPR033449">
    <property type="entry name" value="Rit1_N"/>
</dbReference>
<dbReference type="Proteomes" id="UP001147782">
    <property type="component" value="Unassembled WGS sequence"/>
</dbReference>
<feature type="domain" description="Rit1 N-terminal" evidence="2">
    <location>
        <begin position="233"/>
        <end position="339"/>
    </location>
</feature>
<protein>
    <recommendedName>
        <fullName evidence="5">tRNA A64-2'-O-ribosylphosphate transferase</fullName>
    </recommendedName>
</protein>
<dbReference type="RefSeq" id="XP_056559169.1">
    <property type="nucleotide sequence ID" value="XM_056696957.1"/>
</dbReference>
<dbReference type="Pfam" id="PF04179">
    <property type="entry name" value="Init_tRNA_PT"/>
    <property type="match status" value="1"/>
</dbReference>
<dbReference type="EMBL" id="JAPZBS010000002">
    <property type="protein sequence ID" value="KAJ5381598.1"/>
    <property type="molecule type" value="Genomic_DNA"/>
</dbReference>
<dbReference type="PIRSF" id="PIRSF007747">
    <property type="entry name" value="Ribosyl_Ptfrase"/>
    <property type="match status" value="1"/>
</dbReference>
<dbReference type="InterPro" id="IPR033421">
    <property type="entry name" value="Rit1_DUSP-like"/>
</dbReference>
<evidence type="ECO:0000259" key="2">
    <source>
        <dbReference type="Pfam" id="PF17184"/>
    </source>
</evidence>
<dbReference type="GO" id="GO:0043399">
    <property type="term" value="F:tRNA adenosine(64)-2'-O-ribosylphosphate transferase activity"/>
    <property type="evidence" value="ECO:0007669"/>
    <property type="project" value="InterPro"/>
</dbReference>
<keyword evidence="4" id="KW-1185">Reference proteome</keyword>
<evidence type="ECO:0000313" key="4">
    <source>
        <dbReference type="Proteomes" id="UP001147782"/>
    </source>
</evidence>
<proteinExistence type="predicted"/>
<accession>A0A9W9SSD9</accession>
<dbReference type="OrthoDB" id="45256at2759"/>
<dbReference type="InterPro" id="IPR007306">
    <property type="entry name" value="Rit1"/>
</dbReference>
<feature type="domain" description="Rit1 N-terminal" evidence="2">
    <location>
        <begin position="29"/>
        <end position="184"/>
    </location>
</feature>
<comment type="caution">
    <text evidence="3">The sequence shown here is derived from an EMBL/GenBank/DDBJ whole genome shotgun (WGS) entry which is preliminary data.</text>
</comment>
<reference evidence="3" key="2">
    <citation type="journal article" date="2023" name="IMA Fungus">
        <title>Comparative genomic study of the Penicillium genus elucidates a diverse pangenome and 15 lateral gene transfer events.</title>
        <authorList>
            <person name="Petersen C."/>
            <person name="Sorensen T."/>
            <person name="Nielsen M.R."/>
            <person name="Sondergaard T.E."/>
            <person name="Sorensen J.L."/>
            <person name="Fitzpatrick D.A."/>
            <person name="Frisvad J.C."/>
            <person name="Nielsen K.L."/>
        </authorList>
    </citation>
    <scope>NUCLEOTIDE SEQUENCE</scope>
    <source>
        <strain evidence="3">IBT 29864</strain>
    </source>
</reference>
<dbReference type="GO" id="GO:0019988">
    <property type="term" value="P:charged-tRNA amino acid modification"/>
    <property type="evidence" value="ECO:0007669"/>
    <property type="project" value="InterPro"/>
</dbReference>
<evidence type="ECO:0000259" key="1">
    <source>
        <dbReference type="Pfam" id="PF04179"/>
    </source>
</evidence>
<organism evidence="3 4">
    <name type="scientific">Penicillium cataractarum</name>
    <dbReference type="NCBI Taxonomy" id="2100454"/>
    <lineage>
        <taxon>Eukaryota</taxon>
        <taxon>Fungi</taxon>
        <taxon>Dikarya</taxon>
        <taxon>Ascomycota</taxon>
        <taxon>Pezizomycotina</taxon>
        <taxon>Eurotiomycetes</taxon>
        <taxon>Eurotiomycetidae</taxon>
        <taxon>Eurotiales</taxon>
        <taxon>Aspergillaceae</taxon>
        <taxon>Penicillium</taxon>
    </lineage>
</organism>
<feature type="domain" description="Rit1 DUSP-like" evidence="1">
    <location>
        <begin position="394"/>
        <end position="503"/>
    </location>
</feature>